<keyword evidence="3" id="KW-1185">Reference proteome</keyword>
<gene>
    <name evidence="2" type="ORF">GCM10022261_27890</name>
</gene>
<comment type="caution">
    <text evidence="2">The sequence shown here is derived from an EMBL/GenBank/DDBJ whole genome shotgun (WGS) entry which is preliminary data.</text>
</comment>
<dbReference type="EMBL" id="BAABAZ010000012">
    <property type="protein sequence ID" value="GAA4285258.1"/>
    <property type="molecule type" value="Genomic_DNA"/>
</dbReference>
<dbReference type="GO" id="GO:0003677">
    <property type="term" value="F:DNA binding"/>
    <property type="evidence" value="ECO:0007669"/>
    <property type="project" value="UniProtKB-KW"/>
</dbReference>
<proteinExistence type="predicted"/>
<dbReference type="Pfam" id="PF18367">
    <property type="entry name" value="Rv2175c_C"/>
    <property type="match status" value="1"/>
</dbReference>
<evidence type="ECO:0000259" key="1">
    <source>
        <dbReference type="Pfam" id="PF18367"/>
    </source>
</evidence>
<sequence>MTNSLNLVDDWLTLPDIADATDVGISKVRRWVEDRAIAGIKHGSPSVFQVPALFLKEDAPVPHLRGTLVLLADAGFDDDEAIVWLFTPDDSLPGRPIDLLREGNKGEVRRRAQALAF</sequence>
<dbReference type="RefSeq" id="WP_236863052.1">
    <property type="nucleotide sequence ID" value="NZ_BAABAZ010000012.1"/>
</dbReference>
<evidence type="ECO:0000313" key="2">
    <source>
        <dbReference type="EMBL" id="GAA4285258.1"/>
    </source>
</evidence>
<name>A0ABP8EMN4_9MICO</name>
<organism evidence="2 3">
    <name type="scientific">Brevibacterium daeguense</name>
    <dbReference type="NCBI Taxonomy" id="909936"/>
    <lineage>
        <taxon>Bacteria</taxon>
        <taxon>Bacillati</taxon>
        <taxon>Actinomycetota</taxon>
        <taxon>Actinomycetes</taxon>
        <taxon>Micrococcales</taxon>
        <taxon>Brevibacteriaceae</taxon>
        <taxon>Brevibacterium</taxon>
    </lineage>
</organism>
<protein>
    <submittedName>
        <fullName evidence="2">Rv2175c family DNA-binding protein</fullName>
    </submittedName>
</protein>
<reference evidence="3" key="1">
    <citation type="journal article" date="2019" name="Int. J. Syst. Evol. Microbiol.">
        <title>The Global Catalogue of Microorganisms (GCM) 10K type strain sequencing project: providing services to taxonomists for standard genome sequencing and annotation.</title>
        <authorList>
            <consortium name="The Broad Institute Genomics Platform"/>
            <consortium name="The Broad Institute Genome Sequencing Center for Infectious Disease"/>
            <person name="Wu L."/>
            <person name="Ma J."/>
        </authorList>
    </citation>
    <scope>NUCLEOTIDE SEQUENCE [LARGE SCALE GENOMIC DNA]</scope>
    <source>
        <strain evidence="3">JCM 17458</strain>
    </source>
</reference>
<dbReference type="Proteomes" id="UP001501586">
    <property type="component" value="Unassembled WGS sequence"/>
</dbReference>
<dbReference type="InterPro" id="IPR041098">
    <property type="entry name" value="Rv2175c_C"/>
</dbReference>
<feature type="domain" description="Rv2175c C-terminal" evidence="1">
    <location>
        <begin position="61"/>
        <end position="116"/>
    </location>
</feature>
<accession>A0ABP8EMN4</accession>
<evidence type="ECO:0000313" key="3">
    <source>
        <dbReference type="Proteomes" id="UP001501586"/>
    </source>
</evidence>
<keyword evidence="2" id="KW-0238">DNA-binding</keyword>